<reference evidence="1" key="3">
    <citation type="submission" date="2023-05" db="EMBL/GenBank/DDBJ databases">
        <authorList>
            <person name="Smith C.H."/>
        </authorList>
    </citation>
    <scope>NUCLEOTIDE SEQUENCE</scope>
    <source>
        <strain evidence="1">CHS0354</strain>
        <tissue evidence="1">Mantle</tissue>
    </source>
</reference>
<name>A0AAE0W2J7_9BIVA</name>
<dbReference type="EMBL" id="JAEAOA010001853">
    <property type="protein sequence ID" value="KAK3598127.1"/>
    <property type="molecule type" value="Genomic_DNA"/>
</dbReference>
<dbReference type="Proteomes" id="UP001195483">
    <property type="component" value="Unassembled WGS sequence"/>
</dbReference>
<reference evidence="1" key="1">
    <citation type="journal article" date="2021" name="Genome Biol. Evol.">
        <title>A High-Quality Reference Genome for a Parasitic Bivalve with Doubly Uniparental Inheritance (Bivalvia: Unionida).</title>
        <authorList>
            <person name="Smith C.H."/>
        </authorList>
    </citation>
    <scope>NUCLEOTIDE SEQUENCE</scope>
    <source>
        <strain evidence="1">CHS0354</strain>
    </source>
</reference>
<protein>
    <submittedName>
        <fullName evidence="1">Uncharacterized protein</fullName>
    </submittedName>
</protein>
<proteinExistence type="predicted"/>
<keyword evidence="2" id="KW-1185">Reference proteome</keyword>
<dbReference type="AlphaFoldDB" id="A0AAE0W2J7"/>
<accession>A0AAE0W2J7</accession>
<evidence type="ECO:0000313" key="2">
    <source>
        <dbReference type="Proteomes" id="UP001195483"/>
    </source>
</evidence>
<gene>
    <name evidence="1" type="ORF">CHS0354_031069</name>
</gene>
<comment type="caution">
    <text evidence="1">The sequence shown here is derived from an EMBL/GenBank/DDBJ whole genome shotgun (WGS) entry which is preliminary data.</text>
</comment>
<sequence length="112" mass="13251">TGEYDNKFVNKNWPLNWPKSDVADDQRLIDYYNDCQGYYGSNDVIIPRDNTTADNDDFIDDETDDHYYNEDFMESDSNDDASDTDVTDNHCHMKIFRFHIRSISKWFSISDP</sequence>
<organism evidence="1 2">
    <name type="scientific">Potamilus streckersoni</name>
    <dbReference type="NCBI Taxonomy" id="2493646"/>
    <lineage>
        <taxon>Eukaryota</taxon>
        <taxon>Metazoa</taxon>
        <taxon>Spiralia</taxon>
        <taxon>Lophotrochozoa</taxon>
        <taxon>Mollusca</taxon>
        <taxon>Bivalvia</taxon>
        <taxon>Autobranchia</taxon>
        <taxon>Heteroconchia</taxon>
        <taxon>Palaeoheterodonta</taxon>
        <taxon>Unionida</taxon>
        <taxon>Unionoidea</taxon>
        <taxon>Unionidae</taxon>
        <taxon>Ambleminae</taxon>
        <taxon>Lampsilini</taxon>
        <taxon>Potamilus</taxon>
    </lineage>
</organism>
<reference evidence="1" key="2">
    <citation type="journal article" date="2021" name="Genome Biol. Evol.">
        <title>Developing a high-quality reference genome for a parasitic bivalve with doubly uniparental inheritance (Bivalvia: Unionida).</title>
        <authorList>
            <person name="Smith C.H."/>
        </authorList>
    </citation>
    <scope>NUCLEOTIDE SEQUENCE</scope>
    <source>
        <strain evidence="1">CHS0354</strain>
        <tissue evidence="1">Mantle</tissue>
    </source>
</reference>
<feature type="non-terminal residue" evidence="1">
    <location>
        <position position="1"/>
    </location>
</feature>
<evidence type="ECO:0000313" key="1">
    <source>
        <dbReference type="EMBL" id="KAK3598127.1"/>
    </source>
</evidence>